<feature type="region of interest" description="Disordered" evidence="13">
    <location>
        <begin position="1083"/>
        <end position="1255"/>
    </location>
</feature>
<feature type="compositionally biased region" description="Low complexity" evidence="13">
    <location>
        <begin position="456"/>
        <end position="465"/>
    </location>
</feature>
<dbReference type="InterPro" id="IPR012677">
    <property type="entry name" value="Nucleotide-bd_a/b_plait_sf"/>
</dbReference>
<feature type="compositionally biased region" description="Polar residues" evidence="13">
    <location>
        <begin position="1155"/>
        <end position="1164"/>
    </location>
</feature>
<dbReference type="InterPro" id="IPR003954">
    <property type="entry name" value="RRM_euk-type"/>
</dbReference>
<dbReference type="Pfam" id="PF00076">
    <property type="entry name" value="RRM_1"/>
    <property type="match status" value="1"/>
</dbReference>
<dbReference type="CDD" id="cd16618">
    <property type="entry name" value="mRING-HC-C4C4_CNOT4"/>
    <property type="match status" value="1"/>
</dbReference>
<accession>A0AA40C8F5</accession>
<comment type="caution">
    <text evidence="16">The sequence shown here is derived from an EMBL/GenBank/DDBJ whole genome shotgun (WGS) entry which is preliminary data.</text>
</comment>
<dbReference type="Gene3D" id="3.30.40.10">
    <property type="entry name" value="Zinc/RING finger domain, C3HC4 (zinc finger)"/>
    <property type="match status" value="1"/>
</dbReference>
<evidence type="ECO:0000259" key="14">
    <source>
        <dbReference type="PROSITE" id="PS50089"/>
    </source>
</evidence>
<evidence type="ECO:0000259" key="15">
    <source>
        <dbReference type="PROSITE" id="PS50102"/>
    </source>
</evidence>
<keyword evidence="8" id="KW-0175">Coiled coil</keyword>
<dbReference type="InterPro" id="IPR035979">
    <property type="entry name" value="RBD_domain_sf"/>
</dbReference>
<feature type="region of interest" description="Disordered" evidence="13">
    <location>
        <begin position="237"/>
        <end position="387"/>
    </location>
</feature>
<keyword evidence="3" id="KW-0479">Metal-binding</keyword>
<keyword evidence="10" id="KW-0539">Nucleus</keyword>
<feature type="domain" description="RING-type" evidence="14">
    <location>
        <begin position="15"/>
        <end position="58"/>
    </location>
</feature>
<dbReference type="FunFam" id="3.30.40.10:FF:000006">
    <property type="entry name" value="CCR4-NOT transcription complex subunit 4"/>
    <property type="match status" value="1"/>
</dbReference>
<evidence type="ECO:0000256" key="13">
    <source>
        <dbReference type="SAM" id="MobiDB-lite"/>
    </source>
</evidence>
<evidence type="ECO:0000256" key="12">
    <source>
        <dbReference type="PROSITE-ProRule" id="PRU00176"/>
    </source>
</evidence>
<feature type="compositionally biased region" description="Polar residues" evidence="13">
    <location>
        <begin position="239"/>
        <end position="253"/>
    </location>
</feature>
<name>A0AA40C8F5_9PEZI</name>
<evidence type="ECO:0000256" key="4">
    <source>
        <dbReference type="ARBA" id="ARBA00022771"/>
    </source>
</evidence>
<feature type="compositionally biased region" description="Basic and acidic residues" evidence="13">
    <location>
        <begin position="907"/>
        <end position="926"/>
    </location>
</feature>
<dbReference type="GO" id="GO:0051254">
    <property type="term" value="P:positive regulation of RNA metabolic process"/>
    <property type="evidence" value="ECO:0007669"/>
    <property type="project" value="UniProtKB-ARBA"/>
</dbReference>
<dbReference type="PROSITE" id="PS50089">
    <property type="entry name" value="ZF_RING_2"/>
    <property type="match status" value="1"/>
</dbReference>
<dbReference type="SUPFAM" id="SSF57850">
    <property type="entry name" value="RING/U-box"/>
    <property type="match status" value="1"/>
</dbReference>
<dbReference type="Gene3D" id="3.30.70.330">
    <property type="match status" value="1"/>
</dbReference>
<keyword evidence="4 11" id="KW-0863">Zinc-finger</keyword>
<feature type="domain" description="RRM" evidence="15">
    <location>
        <begin position="121"/>
        <end position="207"/>
    </location>
</feature>
<evidence type="ECO:0000256" key="7">
    <source>
        <dbReference type="ARBA" id="ARBA00023015"/>
    </source>
</evidence>
<feature type="compositionally biased region" description="Pro residues" evidence="13">
    <location>
        <begin position="1033"/>
        <end position="1046"/>
    </location>
</feature>
<evidence type="ECO:0000256" key="8">
    <source>
        <dbReference type="ARBA" id="ARBA00023054"/>
    </source>
</evidence>
<dbReference type="GO" id="GO:0003723">
    <property type="term" value="F:RNA binding"/>
    <property type="evidence" value="ECO:0007669"/>
    <property type="project" value="UniProtKB-UniRule"/>
</dbReference>
<feature type="region of interest" description="Disordered" evidence="13">
    <location>
        <begin position="1285"/>
        <end position="1328"/>
    </location>
</feature>
<dbReference type="SUPFAM" id="SSF54928">
    <property type="entry name" value="RNA-binding domain, RBD"/>
    <property type="match status" value="1"/>
</dbReference>
<dbReference type="EMBL" id="JAULSR010000002">
    <property type="protein sequence ID" value="KAK0629047.1"/>
    <property type="molecule type" value="Genomic_DNA"/>
</dbReference>
<dbReference type="GO" id="GO:0061630">
    <property type="term" value="F:ubiquitin protein ligase activity"/>
    <property type="evidence" value="ECO:0007669"/>
    <property type="project" value="UniProtKB-ARBA"/>
</dbReference>
<dbReference type="PANTHER" id="PTHR12603">
    <property type="entry name" value="CCR4-NOT TRANSCRIPTION COMPLEX RELATED"/>
    <property type="match status" value="1"/>
</dbReference>
<dbReference type="GO" id="GO:0000956">
    <property type="term" value="P:nuclear-transcribed mRNA catabolic process"/>
    <property type="evidence" value="ECO:0007669"/>
    <property type="project" value="UniProtKB-ARBA"/>
</dbReference>
<dbReference type="PANTHER" id="PTHR12603:SF0">
    <property type="entry name" value="CCR4-NOT TRANSCRIPTION COMPLEX SUBUNIT 4"/>
    <property type="match status" value="1"/>
</dbReference>
<dbReference type="FunFam" id="3.30.70.330:FF:000257">
    <property type="entry name" value="CCR4-NOT core complex subunit Not4"/>
    <property type="match status" value="1"/>
</dbReference>
<keyword evidence="17" id="KW-1185">Reference proteome</keyword>
<keyword evidence="6 12" id="KW-0694">RNA-binding</keyword>
<dbReference type="PROSITE" id="PS50102">
    <property type="entry name" value="RRM"/>
    <property type="match status" value="1"/>
</dbReference>
<dbReference type="SMART" id="SM00361">
    <property type="entry name" value="RRM_1"/>
    <property type="match status" value="1"/>
</dbReference>
<feature type="compositionally biased region" description="Polar residues" evidence="13">
    <location>
        <begin position="292"/>
        <end position="309"/>
    </location>
</feature>
<dbReference type="InterPro" id="IPR013083">
    <property type="entry name" value="Znf_RING/FYVE/PHD"/>
</dbReference>
<evidence type="ECO:0000256" key="9">
    <source>
        <dbReference type="ARBA" id="ARBA00023163"/>
    </source>
</evidence>
<feature type="compositionally biased region" description="Low complexity" evidence="13">
    <location>
        <begin position="259"/>
        <end position="268"/>
    </location>
</feature>
<feature type="compositionally biased region" description="Acidic residues" evidence="13">
    <location>
        <begin position="338"/>
        <end position="349"/>
    </location>
</feature>
<feature type="compositionally biased region" description="Low complexity" evidence="13">
    <location>
        <begin position="353"/>
        <end position="372"/>
    </location>
</feature>
<keyword evidence="5" id="KW-0862">Zinc</keyword>
<evidence type="ECO:0000256" key="10">
    <source>
        <dbReference type="ARBA" id="ARBA00023242"/>
    </source>
</evidence>
<evidence type="ECO:0000256" key="11">
    <source>
        <dbReference type="PROSITE-ProRule" id="PRU00175"/>
    </source>
</evidence>
<dbReference type="InterPro" id="IPR039780">
    <property type="entry name" value="Mot2"/>
</dbReference>
<dbReference type="GO" id="GO:0010557">
    <property type="term" value="P:positive regulation of macromolecule biosynthetic process"/>
    <property type="evidence" value="ECO:0007669"/>
    <property type="project" value="UniProtKB-ARBA"/>
</dbReference>
<feature type="region of interest" description="Disordered" evidence="13">
    <location>
        <begin position="1024"/>
        <end position="1048"/>
    </location>
</feature>
<feature type="compositionally biased region" description="Polar residues" evidence="13">
    <location>
        <begin position="1199"/>
        <end position="1213"/>
    </location>
</feature>
<evidence type="ECO:0000313" key="16">
    <source>
        <dbReference type="EMBL" id="KAK0629047.1"/>
    </source>
</evidence>
<dbReference type="GO" id="GO:0016567">
    <property type="term" value="P:protein ubiquitination"/>
    <property type="evidence" value="ECO:0007669"/>
    <property type="project" value="TreeGrafter"/>
</dbReference>
<evidence type="ECO:0000313" key="17">
    <source>
        <dbReference type="Proteomes" id="UP001174934"/>
    </source>
</evidence>
<dbReference type="GO" id="GO:0008270">
    <property type="term" value="F:zinc ion binding"/>
    <property type="evidence" value="ECO:0007669"/>
    <property type="project" value="UniProtKB-KW"/>
</dbReference>
<feature type="region of interest" description="Disordered" evidence="13">
    <location>
        <begin position="429"/>
        <end position="471"/>
    </location>
</feature>
<protein>
    <recommendedName>
        <fullName evidence="18">CCR4-NOT transcription complex subunit 4</fullName>
    </recommendedName>
</protein>
<feature type="region of interest" description="Disordered" evidence="13">
    <location>
        <begin position="632"/>
        <end position="690"/>
    </location>
</feature>
<feature type="compositionally biased region" description="Basic and acidic residues" evidence="13">
    <location>
        <begin position="429"/>
        <end position="438"/>
    </location>
</feature>
<feature type="region of interest" description="Disordered" evidence="13">
    <location>
        <begin position="1470"/>
        <end position="1528"/>
    </location>
</feature>
<dbReference type="InterPro" id="IPR034261">
    <property type="entry name" value="CNOT4_RRM"/>
</dbReference>
<comment type="subcellular location">
    <subcellularLocation>
        <location evidence="1">Nucleus</location>
    </subcellularLocation>
</comment>
<dbReference type="Proteomes" id="UP001174934">
    <property type="component" value="Unassembled WGS sequence"/>
</dbReference>
<dbReference type="InterPro" id="IPR001841">
    <property type="entry name" value="Znf_RING"/>
</dbReference>
<evidence type="ECO:0000256" key="1">
    <source>
        <dbReference type="ARBA" id="ARBA00004123"/>
    </source>
</evidence>
<dbReference type="GO" id="GO:0030015">
    <property type="term" value="C:CCR4-NOT core complex"/>
    <property type="evidence" value="ECO:0007669"/>
    <property type="project" value="UniProtKB-ARBA"/>
</dbReference>
<evidence type="ECO:0000256" key="2">
    <source>
        <dbReference type="ARBA" id="ARBA00022491"/>
    </source>
</evidence>
<evidence type="ECO:0000256" key="5">
    <source>
        <dbReference type="ARBA" id="ARBA00022833"/>
    </source>
</evidence>
<gene>
    <name evidence="16" type="ORF">B0T17DRAFT_614882</name>
</gene>
<proteinExistence type="predicted"/>
<dbReference type="GO" id="GO:0005634">
    <property type="term" value="C:nucleus"/>
    <property type="evidence" value="ECO:0007669"/>
    <property type="project" value="UniProtKB-SubCell"/>
</dbReference>
<sequence>MAPQDSFIDEEDEVCPLCIEEFDLSDRNFRPCPCGYQICQFCFNNIRQNMNSLCPACRRPYDDRTIQWKVVTQEEYAEFRANIQKNQKKRAAGQRQKEVQRREAEKENRKNLVGVRVVQKNLVYVTGLTPTVREDELLKTLRRPEFFGQYGTIQKISISNRKSSDGQNQSLGIYVTFEKNEDASRCIQAVNGSQNGDRVLRAQLGTTKYCSAWLRHEQCTNRQCMFLHELGDEEDSYTRQDLSSMNSINTQRPLPTAGASRSASRQQAHPSPSPHVAQPMVRSSSKDDSENGDSSALPSSANWARNPQVRSRRGSHATSGAAPSPVISNSLPVTAESAQEEALEEDIPDQETSAGPSSAAPSADSTPAESPSRTTLEKAKRSTQDTLASLLKSLNGCTLAWPKLGDDQSPDTAYPPLFDARGWEKRRAMRDNEDRSLAEEIDEPFEVREPSEGEPESSGSLALGGEPEDRDHVREGHAFDLRRTAQPPIQRGNNEGLFGPALGTGFGQTAGNLGSIGSRTITPQQPQPGFMRPQGAFVEHLPPPGISSQANLFQGQGHNRQGSRFSFATDSRDTASSTSSVLRIFYPGAPPGLKSTGTPPSMFGQQHGIGAAFGGAGKDTNDILQILNRAPRGAGNQAHDAAKPPAPSLLASLYGPQPGAFQDFGSKQKKKGKKHRHANTSSSGGSGLVDLADPSILQARMQSHHLQQQSNAGLGQQGLFGGQSQDDELLSLEEVTTSIDALVSDEPINTGIRQPPGDFESFRRSVTPSIPPGLGFPLSHPSPAISHSSLLGHNLGRQPTPVAVPITPFKPAAATSSSPLTGKKALVAPLGSEAKKNIKALAVESGLSKEIAKAKSSQKVLQDEDFPALNTPKLLSSVVTPVVAPAVPAKQPANKSSGAGAGAAGKKVNDKKLAEKQQAATEKDKLVSVPTTRITSNSTPAAAAAAAATIAKQSEPRPTVQTKPVPGILNIAAATKVAQIRNIETLSAATEKSVPDRDSAFPALPTPTTASVASPLVRVAPKTLRVVSTPKTETPPTPATGYPPIPATSSIRSAAAAASIRPETPVSVSEMISDSASIISASISASRTNSPPPAKVGSAPVRITTKSQQRKQRKEALKKDSIAVATPMTKAEPEVEIAPIIGRKKKQKKEKEKPSTTVSRNATPVVSRPATPGPSSQQAAPLVSVKEATKEPNKEESSTYRSTANETTMLTEDNNFDKGGGGRFELRSKNSDGGNGRGGGFSEPLSASTPRSLPTPASVLQDLQQAGVVPGNIDSLAFFRPTGGLNDNKLRNDVGSANTSGGGNASAAASARSSGSGSSSTMTPTKSIVTEEDQATLVAGNPVRKVIDGVRILLTPNGDCIRNLSREEEDRFLELQKRVADAAANSPAAFVSSRHEAGAGAGGFSLIKGRAVPNGPPGYFPPGPGAYPSDPVNKIQREEAIYYINQYVLPRLNLNARDMSFPKAMSAWGPGGTGDGGKGGGSGGGGGANLSPHDADTAAPELSYPGPMSASGGFEGEHHHPGLASYLGMSAGNNNNNAGPPTADELSLMAASAAHQAGGSIASRAAALTLGAPGPFGNVPLMSLEDAEQALSLARKEAEKLEKSFSQFVKKNRRLLMGSGGGGGGGGH</sequence>
<feature type="compositionally biased region" description="Basic and acidic residues" evidence="13">
    <location>
        <begin position="1187"/>
        <end position="1198"/>
    </location>
</feature>
<feature type="compositionally biased region" description="Low complexity" evidence="13">
    <location>
        <begin position="1295"/>
        <end position="1321"/>
    </location>
</feature>
<evidence type="ECO:0000256" key="6">
    <source>
        <dbReference type="ARBA" id="ARBA00022884"/>
    </source>
</evidence>
<feature type="compositionally biased region" description="Gly residues" evidence="13">
    <location>
        <begin position="1470"/>
        <end position="1488"/>
    </location>
</feature>
<dbReference type="CDD" id="cd12438">
    <property type="entry name" value="RRM_CNOT4"/>
    <property type="match status" value="1"/>
</dbReference>
<keyword evidence="9" id="KW-0804">Transcription</keyword>
<dbReference type="SMART" id="SM00360">
    <property type="entry name" value="RRM"/>
    <property type="match status" value="1"/>
</dbReference>
<dbReference type="InterPro" id="IPR039515">
    <property type="entry name" value="NOT4_mRING-HC-C4C4"/>
</dbReference>
<evidence type="ECO:0008006" key="18">
    <source>
        <dbReference type="Google" id="ProtNLM"/>
    </source>
</evidence>
<keyword evidence="7" id="KW-0805">Transcription regulation</keyword>
<feature type="compositionally biased region" description="Basic residues" evidence="13">
    <location>
        <begin position="667"/>
        <end position="678"/>
    </location>
</feature>
<dbReference type="Pfam" id="PF14570">
    <property type="entry name" value="zf-RING_4"/>
    <property type="match status" value="1"/>
</dbReference>
<evidence type="ECO:0000256" key="3">
    <source>
        <dbReference type="ARBA" id="ARBA00022723"/>
    </source>
</evidence>
<keyword evidence="2" id="KW-0678">Repressor</keyword>
<dbReference type="InterPro" id="IPR000504">
    <property type="entry name" value="RRM_dom"/>
</dbReference>
<reference evidence="16" key="1">
    <citation type="submission" date="2023-06" db="EMBL/GenBank/DDBJ databases">
        <title>Genome-scale phylogeny and comparative genomics of the fungal order Sordariales.</title>
        <authorList>
            <consortium name="Lawrence Berkeley National Laboratory"/>
            <person name="Hensen N."/>
            <person name="Bonometti L."/>
            <person name="Westerberg I."/>
            <person name="Brannstrom I.O."/>
            <person name="Guillou S."/>
            <person name="Cros-Aarteil S."/>
            <person name="Calhoun S."/>
            <person name="Haridas S."/>
            <person name="Kuo A."/>
            <person name="Mondo S."/>
            <person name="Pangilinan J."/>
            <person name="Riley R."/>
            <person name="LaButti K."/>
            <person name="Andreopoulos B."/>
            <person name="Lipzen A."/>
            <person name="Chen C."/>
            <person name="Yanf M."/>
            <person name="Daum C."/>
            <person name="Ng V."/>
            <person name="Clum A."/>
            <person name="Steindorff A."/>
            <person name="Ohm R."/>
            <person name="Martin F."/>
            <person name="Silar P."/>
            <person name="Natvig D."/>
            <person name="Lalanne C."/>
            <person name="Gautier V."/>
            <person name="Ament-velasquez S.L."/>
            <person name="Kruys A."/>
            <person name="Hutchinson M.I."/>
            <person name="Powell A.J."/>
            <person name="Barry K."/>
            <person name="Miller A.N."/>
            <person name="Grigoriev I.V."/>
            <person name="Debuchy R."/>
            <person name="Gladieux P."/>
            <person name="Thoren M.H."/>
            <person name="Johannesson H."/>
        </authorList>
    </citation>
    <scope>NUCLEOTIDE SEQUENCE</scope>
    <source>
        <strain evidence="16">SMH3391-2</strain>
    </source>
</reference>
<organism evidence="16 17">
    <name type="scientific">Bombardia bombarda</name>
    <dbReference type="NCBI Taxonomy" id="252184"/>
    <lineage>
        <taxon>Eukaryota</taxon>
        <taxon>Fungi</taxon>
        <taxon>Dikarya</taxon>
        <taxon>Ascomycota</taxon>
        <taxon>Pezizomycotina</taxon>
        <taxon>Sordariomycetes</taxon>
        <taxon>Sordariomycetidae</taxon>
        <taxon>Sordariales</taxon>
        <taxon>Lasiosphaeriaceae</taxon>
        <taxon>Bombardia</taxon>
    </lineage>
</organism>
<feature type="region of interest" description="Disordered" evidence="13">
    <location>
        <begin position="889"/>
        <end position="933"/>
    </location>
</feature>